<feature type="active site" evidence="3">
    <location>
        <position position="248"/>
    </location>
</feature>
<dbReference type="RefSeq" id="WP_133343713.1">
    <property type="nucleotide sequence ID" value="NZ_SMZO01000041.1"/>
</dbReference>
<evidence type="ECO:0000256" key="1">
    <source>
        <dbReference type="ARBA" id="ARBA00009986"/>
    </source>
</evidence>
<evidence type="ECO:0000313" key="7">
    <source>
        <dbReference type="Proteomes" id="UP000294562"/>
    </source>
</evidence>
<evidence type="ECO:0000256" key="2">
    <source>
        <dbReference type="ARBA" id="ARBA00023002"/>
    </source>
</evidence>
<protein>
    <submittedName>
        <fullName evidence="6">Aldehyde dehydrogenase family protein</fullName>
    </submittedName>
</protein>
<dbReference type="InterPro" id="IPR016163">
    <property type="entry name" value="Ald_DH_C"/>
</dbReference>
<name>A0A4R6ANI9_9RHOB</name>
<dbReference type="FunFam" id="3.40.605.10:FF:000007">
    <property type="entry name" value="NAD/NADP-dependent betaine aldehyde dehydrogenase"/>
    <property type="match status" value="1"/>
</dbReference>
<dbReference type="SUPFAM" id="SSF53720">
    <property type="entry name" value="ALDH-like"/>
    <property type="match status" value="1"/>
</dbReference>
<proteinExistence type="inferred from homology"/>
<feature type="domain" description="Aldehyde dehydrogenase" evidence="5">
    <location>
        <begin position="12"/>
        <end position="475"/>
    </location>
</feature>
<accession>A0A4R6ANI9</accession>
<dbReference type="InterPro" id="IPR016161">
    <property type="entry name" value="Ald_DH/histidinol_DH"/>
</dbReference>
<dbReference type="OrthoDB" id="9812625at2"/>
<dbReference type="InterPro" id="IPR015590">
    <property type="entry name" value="Aldehyde_DH_dom"/>
</dbReference>
<dbReference type="Proteomes" id="UP000294562">
    <property type="component" value="Unassembled WGS sequence"/>
</dbReference>
<evidence type="ECO:0000256" key="4">
    <source>
        <dbReference type="RuleBase" id="RU003345"/>
    </source>
</evidence>
<keyword evidence="2 4" id="KW-0560">Oxidoreductase</keyword>
<keyword evidence="7" id="KW-1185">Reference proteome</keyword>
<dbReference type="InterPro" id="IPR029510">
    <property type="entry name" value="Ald_DH_CS_GLU"/>
</dbReference>
<dbReference type="InterPro" id="IPR016162">
    <property type="entry name" value="Ald_DH_N"/>
</dbReference>
<dbReference type="PROSITE" id="PS00070">
    <property type="entry name" value="ALDEHYDE_DEHYDR_CYS"/>
    <property type="match status" value="1"/>
</dbReference>
<dbReference type="CDD" id="cd07109">
    <property type="entry name" value="ALDH_AAS00426"/>
    <property type="match status" value="1"/>
</dbReference>
<comment type="similarity">
    <text evidence="1 4">Belongs to the aldehyde dehydrogenase family.</text>
</comment>
<organism evidence="6 7">
    <name type="scientific">Meridianimarinicoccus aquatilis</name>
    <dbReference type="NCBI Taxonomy" id="2552766"/>
    <lineage>
        <taxon>Bacteria</taxon>
        <taxon>Pseudomonadati</taxon>
        <taxon>Pseudomonadota</taxon>
        <taxon>Alphaproteobacteria</taxon>
        <taxon>Rhodobacterales</taxon>
        <taxon>Paracoccaceae</taxon>
        <taxon>Meridianimarinicoccus</taxon>
    </lineage>
</organism>
<dbReference type="Gene3D" id="3.40.605.10">
    <property type="entry name" value="Aldehyde Dehydrogenase, Chain A, domain 1"/>
    <property type="match status" value="1"/>
</dbReference>
<gene>
    <name evidence="6" type="ORF">E2L05_15055</name>
</gene>
<dbReference type="PANTHER" id="PTHR11699">
    <property type="entry name" value="ALDEHYDE DEHYDROGENASE-RELATED"/>
    <property type="match status" value="1"/>
</dbReference>
<dbReference type="Pfam" id="PF00171">
    <property type="entry name" value="Aldedh"/>
    <property type="match status" value="1"/>
</dbReference>
<reference evidence="6 7" key="1">
    <citation type="submission" date="2019-03" db="EMBL/GenBank/DDBJ databases">
        <title>Rhodobacteraceae bacterium SM1902, a new member of the family Rhodobacteraceae isolated from Yantai.</title>
        <authorList>
            <person name="Sun Y."/>
        </authorList>
    </citation>
    <scope>NUCLEOTIDE SEQUENCE [LARGE SCALE GENOMIC DNA]</scope>
    <source>
        <strain evidence="6 7">SM1902</strain>
    </source>
</reference>
<dbReference type="PROSITE" id="PS00687">
    <property type="entry name" value="ALDEHYDE_DEHYDR_GLU"/>
    <property type="match status" value="1"/>
</dbReference>
<sequence>MQWQSVYIDGNWVRPEGEQTLTMVAPSSGLEIGEIARGGAPEINAAVLAARNAYEGAWGQMAAVDRGRLLSRLAQSILDHEDELTELEALDTGKPLTLARGDVRACARYFEFYGGAADKMHGETIPFLQGYQVMILREARGVTGHIIPWNYPAQMFGRALGAALAVGNAAVLKPAEEACLSVLRLTELAEEVGFPPGAINVVTGLGEEAGAALSKHPDIDLLSFTGSPEVGTLVQKCAAENHVPCVLELGGKSPQIVFADADRDAAIKTIVAALVQNTGQTCSAGSRVLIERSIYDEFLSALAKQFKMLRAGSHDKDLNCGPVISKVQQGRVLGFLERAEADGIEIAAQGQIVTDEASHGGYYVPPTLYRMVPRDHELALEEVFGPVLAAIPFDDEGDAVRLANGTDYGLIAGIWTESGARQMRMAKAVRAGQIYINGYGAGGGIELPFGGFKKSGHGREKGLEALKEFTVSKTVVFSHG</sequence>
<dbReference type="AlphaFoldDB" id="A0A4R6ANI9"/>
<evidence type="ECO:0000313" key="6">
    <source>
        <dbReference type="EMBL" id="TDL85630.1"/>
    </source>
</evidence>
<evidence type="ECO:0000256" key="3">
    <source>
        <dbReference type="PROSITE-ProRule" id="PRU10007"/>
    </source>
</evidence>
<dbReference type="Gene3D" id="3.40.309.10">
    <property type="entry name" value="Aldehyde Dehydrogenase, Chain A, domain 2"/>
    <property type="match status" value="1"/>
</dbReference>
<dbReference type="GO" id="GO:0016620">
    <property type="term" value="F:oxidoreductase activity, acting on the aldehyde or oxo group of donors, NAD or NADP as acceptor"/>
    <property type="evidence" value="ECO:0007669"/>
    <property type="project" value="InterPro"/>
</dbReference>
<dbReference type="InterPro" id="IPR016160">
    <property type="entry name" value="Ald_DH_CS_CYS"/>
</dbReference>
<comment type="caution">
    <text evidence="6">The sequence shown here is derived from an EMBL/GenBank/DDBJ whole genome shotgun (WGS) entry which is preliminary data.</text>
</comment>
<dbReference type="EMBL" id="SMZO01000041">
    <property type="protein sequence ID" value="TDL85630.1"/>
    <property type="molecule type" value="Genomic_DNA"/>
</dbReference>
<evidence type="ECO:0000259" key="5">
    <source>
        <dbReference type="Pfam" id="PF00171"/>
    </source>
</evidence>